<dbReference type="EMBL" id="LAZR01044595">
    <property type="protein sequence ID" value="KKL04271.1"/>
    <property type="molecule type" value="Genomic_DNA"/>
</dbReference>
<gene>
    <name evidence="2" type="ORF">LCGC14_2617760</name>
</gene>
<dbReference type="AlphaFoldDB" id="A0A0F9CF33"/>
<protein>
    <submittedName>
        <fullName evidence="2">Uncharacterized protein</fullName>
    </submittedName>
</protein>
<name>A0A0F9CF33_9ZZZZ</name>
<feature type="transmembrane region" description="Helical" evidence="1">
    <location>
        <begin position="6"/>
        <end position="31"/>
    </location>
</feature>
<accession>A0A0F9CF33</accession>
<sequence>MGYSKLKIFGITVGGLIALLLLMVVLGLFGLGWFKFFGPKYEDVRRDIFENTQSYVHGKIQALAKYKNEHDRAESPAGKEAIRQLIINQFAEFDETKIKAAGLRNFLTNMRGY</sequence>
<keyword evidence="1" id="KW-1133">Transmembrane helix</keyword>
<reference evidence="2" key="1">
    <citation type="journal article" date="2015" name="Nature">
        <title>Complex archaea that bridge the gap between prokaryotes and eukaryotes.</title>
        <authorList>
            <person name="Spang A."/>
            <person name="Saw J.H."/>
            <person name="Jorgensen S.L."/>
            <person name="Zaremba-Niedzwiedzka K."/>
            <person name="Martijn J."/>
            <person name="Lind A.E."/>
            <person name="van Eijk R."/>
            <person name="Schleper C."/>
            <person name="Guy L."/>
            <person name="Ettema T.J."/>
        </authorList>
    </citation>
    <scope>NUCLEOTIDE SEQUENCE</scope>
</reference>
<keyword evidence="1" id="KW-0812">Transmembrane</keyword>
<comment type="caution">
    <text evidence="2">The sequence shown here is derived from an EMBL/GenBank/DDBJ whole genome shotgun (WGS) entry which is preliminary data.</text>
</comment>
<keyword evidence="1" id="KW-0472">Membrane</keyword>
<evidence type="ECO:0000313" key="2">
    <source>
        <dbReference type="EMBL" id="KKL04271.1"/>
    </source>
</evidence>
<organism evidence="2">
    <name type="scientific">marine sediment metagenome</name>
    <dbReference type="NCBI Taxonomy" id="412755"/>
    <lineage>
        <taxon>unclassified sequences</taxon>
        <taxon>metagenomes</taxon>
        <taxon>ecological metagenomes</taxon>
    </lineage>
</organism>
<proteinExistence type="predicted"/>
<evidence type="ECO:0000256" key="1">
    <source>
        <dbReference type="SAM" id="Phobius"/>
    </source>
</evidence>